<name>A0A6A5U7Z8_9PLEO</name>
<evidence type="ECO:0000256" key="1">
    <source>
        <dbReference type="SAM" id="MobiDB-lite"/>
    </source>
</evidence>
<protein>
    <submittedName>
        <fullName evidence="2">Uncharacterized protein</fullName>
    </submittedName>
</protein>
<organism evidence="2 3">
    <name type="scientific">Byssothecium circinans</name>
    <dbReference type="NCBI Taxonomy" id="147558"/>
    <lineage>
        <taxon>Eukaryota</taxon>
        <taxon>Fungi</taxon>
        <taxon>Dikarya</taxon>
        <taxon>Ascomycota</taxon>
        <taxon>Pezizomycotina</taxon>
        <taxon>Dothideomycetes</taxon>
        <taxon>Pleosporomycetidae</taxon>
        <taxon>Pleosporales</taxon>
        <taxon>Massarineae</taxon>
        <taxon>Massarinaceae</taxon>
        <taxon>Byssothecium</taxon>
    </lineage>
</organism>
<evidence type="ECO:0000313" key="2">
    <source>
        <dbReference type="EMBL" id="KAF1960818.1"/>
    </source>
</evidence>
<proteinExistence type="predicted"/>
<feature type="region of interest" description="Disordered" evidence="1">
    <location>
        <begin position="19"/>
        <end position="65"/>
    </location>
</feature>
<reference evidence="2" key="1">
    <citation type="journal article" date="2020" name="Stud. Mycol.">
        <title>101 Dothideomycetes genomes: a test case for predicting lifestyles and emergence of pathogens.</title>
        <authorList>
            <person name="Haridas S."/>
            <person name="Albert R."/>
            <person name="Binder M."/>
            <person name="Bloem J."/>
            <person name="Labutti K."/>
            <person name="Salamov A."/>
            <person name="Andreopoulos B."/>
            <person name="Baker S."/>
            <person name="Barry K."/>
            <person name="Bills G."/>
            <person name="Bluhm B."/>
            <person name="Cannon C."/>
            <person name="Castanera R."/>
            <person name="Culley D."/>
            <person name="Daum C."/>
            <person name="Ezra D."/>
            <person name="Gonzalez J."/>
            <person name="Henrissat B."/>
            <person name="Kuo A."/>
            <person name="Liang C."/>
            <person name="Lipzen A."/>
            <person name="Lutzoni F."/>
            <person name="Magnuson J."/>
            <person name="Mondo S."/>
            <person name="Nolan M."/>
            <person name="Ohm R."/>
            <person name="Pangilinan J."/>
            <person name="Park H.-J."/>
            <person name="Ramirez L."/>
            <person name="Alfaro M."/>
            <person name="Sun H."/>
            <person name="Tritt A."/>
            <person name="Yoshinaga Y."/>
            <person name="Zwiers L.-H."/>
            <person name="Turgeon B."/>
            <person name="Goodwin S."/>
            <person name="Spatafora J."/>
            <person name="Crous P."/>
            <person name="Grigoriev I."/>
        </authorList>
    </citation>
    <scope>NUCLEOTIDE SEQUENCE</scope>
    <source>
        <strain evidence="2">CBS 675.92</strain>
    </source>
</reference>
<dbReference type="EMBL" id="ML976982">
    <property type="protein sequence ID" value="KAF1960818.1"/>
    <property type="molecule type" value="Genomic_DNA"/>
</dbReference>
<accession>A0A6A5U7Z8</accession>
<keyword evidence="3" id="KW-1185">Reference proteome</keyword>
<dbReference type="AlphaFoldDB" id="A0A6A5U7Z8"/>
<sequence>MCHCNYKLPSLTSATHSLQNKEEESMITAISSASSSSSSSSSSRSSSTAVDTAPTRLSSAPSPSVLSAATRYSYQSNRVHRDHKRVDFANDSTTAYLQQFRSLLNDASPEGNRLASATGRVAGQDPILRLGSGERLEMEKPSRGRRLGKKMIEIREMSRLMLGADHGFDFGFGDADAGPCETSNFHNYQQQQQHSSSLEAFSIPSRSENAYFHTNNNSNTNVNAILATDRRMGLDMDVDMDSTGFQFQIQQQQQQQQSSSSDYIMRSYGNGGEQRCSSIWKGGWGGRKPERKDGYAQGVKAEKRMSWGRQIANRLKRSRGLSAGGGTVM</sequence>
<gene>
    <name evidence="2" type="ORF">CC80DRAFT_264706</name>
</gene>
<feature type="compositionally biased region" description="Low complexity" evidence="1">
    <location>
        <begin position="31"/>
        <end position="47"/>
    </location>
</feature>
<evidence type="ECO:0000313" key="3">
    <source>
        <dbReference type="Proteomes" id="UP000800035"/>
    </source>
</evidence>
<dbReference type="Proteomes" id="UP000800035">
    <property type="component" value="Unassembled WGS sequence"/>
</dbReference>